<feature type="region of interest" description="Disordered" evidence="3">
    <location>
        <begin position="1"/>
        <end position="63"/>
    </location>
</feature>
<dbReference type="InterPro" id="IPR009057">
    <property type="entry name" value="Homeodomain-like_sf"/>
</dbReference>
<dbReference type="GO" id="GO:0002244">
    <property type="term" value="P:hematopoietic progenitor cell differentiation"/>
    <property type="evidence" value="ECO:0007669"/>
    <property type="project" value="InterPro"/>
</dbReference>
<dbReference type="GO" id="GO:0001228">
    <property type="term" value="F:DNA-binding transcription activator activity, RNA polymerase II-specific"/>
    <property type="evidence" value="ECO:0007669"/>
    <property type="project" value="InterPro"/>
</dbReference>
<name>A0A7K8Y2A6_9PICI</name>
<evidence type="ECO:0000313" key="5">
    <source>
        <dbReference type="EMBL" id="NXF97721.1"/>
    </source>
</evidence>
<dbReference type="InterPro" id="IPR001356">
    <property type="entry name" value="HD"/>
</dbReference>
<dbReference type="SUPFAM" id="SSF46689">
    <property type="entry name" value="Homeodomain-like"/>
    <property type="match status" value="1"/>
</dbReference>
<feature type="compositionally biased region" description="Low complexity" evidence="3">
    <location>
        <begin position="40"/>
        <end position="56"/>
    </location>
</feature>
<comment type="subcellular location">
    <subcellularLocation>
        <location evidence="1 2">Nucleus</location>
    </subcellularLocation>
</comment>
<dbReference type="GO" id="GO:0005634">
    <property type="term" value="C:nucleus"/>
    <property type="evidence" value="ECO:0007669"/>
    <property type="project" value="UniProtKB-SubCell"/>
</dbReference>
<keyword evidence="1 2" id="KW-0539">Nucleus</keyword>
<dbReference type="GO" id="GO:0001706">
    <property type="term" value="P:endoderm formation"/>
    <property type="evidence" value="ECO:0007669"/>
    <property type="project" value="TreeGrafter"/>
</dbReference>
<dbReference type="CDD" id="cd00086">
    <property type="entry name" value="homeodomain"/>
    <property type="match status" value="1"/>
</dbReference>
<keyword evidence="6" id="KW-1185">Reference proteome</keyword>
<dbReference type="OrthoDB" id="6159439at2759"/>
<reference evidence="5 6" key="1">
    <citation type="submission" date="2019-09" db="EMBL/GenBank/DDBJ databases">
        <title>Bird 10,000 Genomes (B10K) Project - Family phase.</title>
        <authorList>
            <person name="Zhang G."/>
        </authorList>
    </citation>
    <scope>NUCLEOTIDE SEQUENCE [LARGE SCALE GENOMIC DNA]</scope>
    <source>
        <strain evidence="5">B10K-DU-001-04</strain>
        <tissue evidence="5">Muscle</tissue>
    </source>
</reference>
<evidence type="ECO:0000256" key="2">
    <source>
        <dbReference type="RuleBase" id="RU000682"/>
    </source>
</evidence>
<dbReference type="PANTHER" id="PTHR47656:SF1">
    <property type="entry name" value="HOMEOBOX PROTEIN MIXL1"/>
    <property type="match status" value="1"/>
</dbReference>
<feature type="non-terminal residue" evidence="5">
    <location>
        <position position="1"/>
    </location>
</feature>
<evidence type="ECO:0000313" key="6">
    <source>
        <dbReference type="Proteomes" id="UP000583613"/>
    </source>
</evidence>
<dbReference type="GO" id="GO:0000978">
    <property type="term" value="F:RNA polymerase II cis-regulatory region sequence-specific DNA binding"/>
    <property type="evidence" value="ECO:0007669"/>
    <property type="project" value="TreeGrafter"/>
</dbReference>
<sequence length="91" mass="9615">MAALRFGEPQAESPAFPSGRWAGGAGPSPTSPALRPFPPANLAVGAAAPAEGSPAASQRRKRTSFTAAQLETLELVFQDTMYPDIYLREKL</sequence>
<dbReference type="Gene3D" id="1.10.10.60">
    <property type="entry name" value="Homeodomain-like"/>
    <property type="match status" value="1"/>
</dbReference>
<accession>A0A7K8Y2A6</accession>
<proteinExistence type="predicted"/>
<evidence type="ECO:0000259" key="4">
    <source>
        <dbReference type="PROSITE" id="PS50071"/>
    </source>
</evidence>
<organism evidence="5 6">
    <name type="scientific">Eubucco bourcierii</name>
    <name type="common">red-headed barbet</name>
    <dbReference type="NCBI Taxonomy" id="91767"/>
    <lineage>
        <taxon>Eukaryota</taxon>
        <taxon>Metazoa</taxon>
        <taxon>Chordata</taxon>
        <taxon>Craniata</taxon>
        <taxon>Vertebrata</taxon>
        <taxon>Euteleostomi</taxon>
        <taxon>Archelosauria</taxon>
        <taxon>Archosauria</taxon>
        <taxon>Dinosauria</taxon>
        <taxon>Saurischia</taxon>
        <taxon>Theropoda</taxon>
        <taxon>Coelurosauria</taxon>
        <taxon>Aves</taxon>
        <taxon>Neognathae</taxon>
        <taxon>Neoaves</taxon>
        <taxon>Telluraves</taxon>
        <taxon>Coraciimorphae</taxon>
        <taxon>Piciformes</taxon>
        <taxon>Ramphastidae</taxon>
        <taxon>Eubucco</taxon>
    </lineage>
</organism>
<dbReference type="PROSITE" id="PS50071">
    <property type="entry name" value="HOMEOBOX_2"/>
    <property type="match status" value="1"/>
</dbReference>
<evidence type="ECO:0000256" key="3">
    <source>
        <dbReference type="SAM" id="MobiDB-lite"/>
    </source>
</evidence>
<dbReference type="PANTHER" id="PTHR47656">
    <property type="entry name" value="HOMEOBOX PROTEIN MIXL"/>
    <property type="match status" value="1"/>
</dbReference>
<dbReference type="AlphaFoldDB" id="A0A7K8Y2A6"/>
<dbReference type="Pfam" id="PF00046">
    <property type="entry name" value="Homeodomain"/>
    <property type="match status" value="1"/>
</dbReference>
<keyword evidence="1 2" id="KW-0238">DNA-binding</keyword>
<evidence type="ECO:0000256" key="1">
    <source>
        <dbReference type="PROSITE-ProRule" id="PRU00108"/>
    </source>
</evidence>
<feature type="non-terminal residue" evidence="5">
    <location>
        <position position="91"/>
    </location>
</feature>
<dbReference type="Proteomes" id="UP000583613">
    <property type="component" value="Unassembled WGS sequence"/>
</dbReference>
<keyword evidence="1 2" id="KW-0371">Homeobox</keyword>
<gene>
    <name evidence="5" type="primary">Mixl1</name>
    <name evidence="5" type="ORF">EUBBOU_R06913</name>
</gene>
<dbReference type="EMBL" id="VWZE01024646">
    <property type="protein sequence ID" value="NXF97721.1"/>
    <property type="molecule type" value="Genomic_DNA"/>
</dbReference>
<protein>
    <submittedName>
        <fullName evidence="5">MIXL1 protein</fullName>
    </submittedName>
</protein>
<comment type="caution">
    <text evidence="5">The sequence shown here is derived from an EMBL/GenBank/DDBJ whole genome shotgun (WGS) entry which is preliminary data.</text>
</comment>
<feature type="domain" description="Homeobox" evidence="4">
    <location>
        <begin position="56"/>
        <end position="91"/>
    </location>
</feature>
<dbReference type="InterPro" id="IPR042917">
    <property type="entry name" value="MIXL1"/>
</dbReference>